<keyword evidence="4" id="KW-1185">Reference proteome</keyword>
<dbReference type="InterPro" id="IPR011613">
    <property type="entry name" value="GH15-like"/>
</dbReference>
<gene>
    <name evidence="3" type="ORF">CAP_1902</name>
</gene>
<reference evidence="3 4" key="1">
    <citation type="submission" date="2013-05" db="EMBL/GenBank/DDBJ databases">
        <title>Genome assembly of Chondromyces apiculatus DSM 436.</title>
        <authorList>
            <person name="Sharma G."/>
            <person name="Khatri I."/>
            <person name="Kaur C."/>
            <person name="Mayilraj S."/>
            <person name="Subramanian S."/>
        </authorList>
    </citation>
    <scope>NUCLEOTIDE SEQUENCE [LARGE SCALE GENOMIC DNA]</scope>
    <source>
        <strain evidence="3 4">DSM 436</strain>
    </source>
</reference>
<dbReference type="GO" id="GO:0004553">
    <property type="term" value="F:hydrolase activity, hydrolyzing O-glycosyl compounds"/>
    <property type="evidence" value="ECO:0007669"/>
    <property type="project" value="UniProtKB-ARBA"/>
</dbReference>
<dbReference type="AlphaFoldDB" id="A0A017TBS2"/>
<dbReference type="STRING" id="1192034.CAP_1902"/>
<evidence type="ECO:0000313" key="3">
    <source>
        <dbReference type="EMBL" id="EYF06372.1"/>
    </source>
</evidence>
<dbReference type="EMBL" id="ASRX01000016">
    <property type="protein sequence ID" value="EYF06372.1"/>
    <property type="molecule type" value="Genomic_DNA"/>
</dbReference>
<dbReference type="OrthoDB" id="3902805at2"/>
<dbReference type="eggNOG" id="COG3387">
    <property type="taxonomic scope" value="Bacteria"/>
</dbReference>
<evidence type="ECO:0000313" key="4">
    <source>
        <dbReference type="Proteomes" id="UP000019678"/>
    </source>
</evidence>
<evidence type="ECO:0000259" key="2">
    <source>
        <dbReference type="Pfam" id="PF19291"/>
    </source>
</evidence>
<proteinExistence type="predicted"/>
<organism evidence="3 4">
    <name type="scientific">Chondromyces apiculatus DSM 436</name>
    <dbReference type="NCBI Taxonomy" id="1192034"/>
    <lineage>
        <taxon>Bacteria</taxon>
        <taxon>Pseudomonadati</taxon>
        <taxon>Myxococcota</taxon>
        <taxon>Polyangia</taxon>
        <taxon>Polyangiales</taxon>
        <taxon>Polyangiaceae</taxon>
        <taxon>Chondromyces</taxon>
    </lineage>
</organism>
<dbReference type="Pfam" id="PF19291">
    <property type="entry name" value="TREH_N"/>
    <property type="match status" value="1"/>
</dbReference>
<name>A0A017TBS2_9BACT</name>
<accession>A0A017TBS2</accession>
<dbReference type="PANTHER" id="PTHR31616:SF0">
    <property type="entry name" value="GLUCAN 1,4-ALPHA-GLUCOSIDASE"/>
    <property type="match status" value="1"/>
</dbReference>
<dbReference type="SUPFAM" id="SSF48208">
    <property type="entry name" value="Six-hairpin glycosidases"/>
    <property type="match status" value="1"/>
</dbReference>
<feature type="domain" description="Trehalase-like N-terminal" evidence="2">
    <location>
        <begin position="4"/>
        <end position="192"/>
    </location>
</feature>
<protein>
    <submittedName>
        <fullName evidence="3">Glucoamylase</fullName>
    </submittedName>
</protein>
<evidence type="ECO:0000259" key="1">
    <source>
        <dbReference type="Pfam" id="PF00723"/>
    </source>
</evidence>
<dbReference type="Pfam" id="PF00723">
    <property type="entry name" value="Glyco_hydro_15"/>
    <property type="match status" value="1"/>
</dbReference>
<dbReference type="PANTHER" id="PTHR31616">
    <property type="entry name" value="TREHALASE"/>
    <property type="match status" value="1"/>
</dbReference>
<feature type="domain" description="GH15-like" evidence="1">
    <location>
        <begin position="230"/>
        <end position="598"/>
    </location>
</feature>
<dbReference type="GO" id="GO:0005975">
    <property type="term" value="P:carbohydrate metabolic process"/>
    <property type="evidence" value="ECO:0007669"/>
    <property type="project" value="InterPro"/>
</dbReference>
<dbReference type="RefSeq" id="WP_044239953.1">
    <property type="nucleotide sequence ID" value="NZ_ASRX01000016.1"/>
</dbReference>
<dbReference type="InterPro" id="IPR012341">
    <property type="entry name" value="6hp_glycosidase-like_sf"/>
</dbReference>
<dbReference type="InterPro" id="IPR045582">
    <property type="entry name" value="Trehalase-like_N"/>
</dbReference>
<dbReference type="InterPro" id="IPR008928">
    <property type="entry name" value="6-hairpin_glycosidase_sf"/>
</dbReference>
<comment type="caution">
    <text evidence="3">The sequence shown here is derived from an EMBL/GenBank/DDBJ whole genome shotgun (WGS) entry which is preliminary data.</text>
</comment>
<dbReference type="Proteomes" id="UP000019678">
    <property type="component" value="Unassembled WGS sequence"/>
</dbReference>
<sequence length="609" mass="69144">MPYKPIESYGVIGDMHSIALVGMDGSIDWCCLPHFDSPSIFAAILDSEKGGHFQIVATHEASFKQMYLPDTNVLLTRFLGADGVGEVCDFMPVHRDQSGNYKHGMHQIVRIVRAVRGKVHFRLTCRPAMDFARRPHKVILEAEGAIFDSDGVDVALLSPVPLELDEEGGVTAEFVVEEGQSVTFALRQAEDWTTSDGLLSQPIDGEEARSRTTQFWRSWISKSHYKGRWREMVNRSALVLKLLTFEPTGAIVAAATTSLPEELGGVRNWDYRYVWIRDAAFTLYAFLRLGFTDEAKQFMEWLRVRVSEQDGSSGPLQLMYGVDGRHDLPEVDLDHLDGYRGSRPVRVGNHARTQLQLDIYGELIDSVYIYDRHGTPISYDFWCDLRRMVDWVIDNWERPDEGVWEVRNGQRQFVYSKVQCWVALDRALRIADNRSFPLDRQRVLAARDRIYETIMEQGWDKERNTFVQVFGENALDASNLVMPLMRFIAPSDPRMQGTLDRTLEQLVSDSLVYRYELDKGDGVGDGLSGKEGTFSICTFWLVEALARAGRHSQARFIFEKMLTYANHLGLYSEQIGHSGEALGNFPQALTHLGLVSAAFYLNRVIGTEE</sequence>
<dbReference type="Gene3D" id="1.50.10.10">
    <property type="match status" value="1"/>
</dbReference>